<dbReference type="Proteomes" id="UP001286313">
    <property type="component" value="Unassembled WGS sequence"/>
</dbReference>
<dbReference type="EMBL" id="JAWQEG010002246">
    <property type="protein sequence ID" value="KAK3873228.1"/>
    <property type="molecule type" value="Genomic_DNA"/>
</dbReference>
<dbReference type="GO" id="GO:0002020">
    <property type="term" value="F:protease binding"/>
    <property type="evidence" value="ECO:0007669"/>
    <property type="project" value="TreeGrafter"/>
</dbReference>
<evidence type="ECO:0000313" key="7">
    <source>
        <dbReference type="Proteomes" id="UP001286313"/>
    </source>
</evidence>
<gene>
    <name evidence="6" type="ORF">Pcinc_021753</name>
</gene>
<dbReference type="InterPro" id="IPR027705">
    <property type="entry name" value="Flotillin_fam"/>
</dbReference>
<dbReference type="GO" id="GO:0072659">
    <property type="term" value="P:protein localization to plasma membrane"/>
    <property type="evidence" value="ECO:0007669"/>
    <property type="project" value="TreeGrafter"/>
</dbReference>
<evidence type="ECO:0000256" key="4">
    <source>
        <dbReference type="RuleBase" id="RU366054"/>
    </source>
</evidence>
<dbReference type="SUPFAM" id="SSF117892">
    <property type="entry name" value="Band 7/SPFH domain"/>
    <property type="match status" value="1"/>
</dbReference>
<accession>A0AAE1FJ93</accession>
<dbReference type="PANTHER" id="PTHR13806">
    <property type="entry name" value="FLOTILLIN-RELATED"/>
    <property type="match status" value="1"/>
</dbReference>
<keyword evidence="3" id="KW-0472">Membrane</keyword>
<sequence>MVWGFVTCGPNEALVISGCCHKKPLLVPGGRAFVWPTVQQVQRISLNVMTLNVESPRVYTAQGVPISVTGIAQVKVQGQYEEMLLAACEQFLGKSEPEVQQVALETLEGHQRAIMGSMSVEEIYKDRKKFNQNVFEVASSDLINMGITVLSYTLKDIHDDEGYLDALGMARTAEVKRDARIGEADANMDSQIKEAMAEEQRMAAKYSNDTEIAKAQRDFELKKATYDMEVQAKKAEAELAYELQAAKTRQKIKEEQMQIKVVERTQEILIQEQEIQRRQRELEATIKQPADSEKFRLEKLAEAARNRTLLEAEAEAEAIRVKGEAEAYAVEAKAKAEALIMLQKAEAQKEYKDAAMLEMFLDTLPKVAAEVAAPLSQAKKVTMVSSGQSELGASKLTGEVMEIIARVPLMVKNMTGVDVTKNIRAV</sequence>
<dbReference type="InterPro" id="IPR001107">
    <property type="entry name" value="Band_7"/>
</dbReference>
<dbReference type="GO" id="GO:0070528">
    <property type="term" value="P:protein kinase C signaling"/>
    <property type="evidence" value="ECO:0007669"/>
    <property type="project" value="TreeGrafter"/>
</dbReference>
<dbReference type="GO" id="GO:0045807">
    <property type="term" value="P:positive regulation of endocytosis"/>
    <property type="evidence" value="ECO:0007669"/>
    <property type="project" value="TreeGrafter"/>
</dbReference>
<dbReference type="GO" id="GO:0002090">
    <property type="term" value="P:regulation of receptor internalization"/>
    <property type="evidence" value="ECO:0007669"/>
    <property type="project" value="TreeGrafter"/>
</dbReference>
<reference evidence="6" key="1">
    <citation type="submission" date="2023-10" db="EMBL/GenBank/DDBJ databases">
        <title>Genome assemblies of two species of porcelain crab, Petrolisthes cinctipes and Petrolisthes manimaculis (Anomura: Porcellanidae).</title>
        <authorList>
            <person name="Angst P."/>
        </authorList>
    </citation>
    <scope>NUCLEOTIDE SEQUENCE</scope>
    <source>
        <strain evidence="6">PB745_01</strain>
        <tissue evidence="6">Gill</tissue>
    </source>
</reference>
<dbReference type="GO" id="GO:1901890">
    <property type="term" value="P:positive regulation of cell junction assembly"/>
    <property type="evidence" value="ECO:0007669"/>
    <property type="project" value="TreeGrafter"/>
</dbReference>
<dbReference type="SMART" id="SM00244">
    <property type="entry name" value="PHB"/>
    <property type="match status" value="1"/>
</dbReference>
<evidence type="ECO:0000256" key="2">
    <source>
        <dbReference type="ARBA" id="ARBA00007161"/>
    </source>
</evidence>
<comment type="similarity">
    <text evidence="2 4">Belongs to the band 7/mec-2 family. Flotillin subfamily.</text>
</comment>
<organism evidence="6 7">
    <name type="scientific">Petrolisthes cinctipes</name>
    <name type="common">Flat porcelain crab</name>
    <dbReference type="NCBI Taxonomy" id="88211"/>
    <lineage>
        <taxon>Eukaryota</taxon>
        <taxon>Metazoa</taxon>
        <taxon>Ecdysozoa</taxon>
        <taxon>Arthropoda</taxon>
        <taxon>Crustacea</taxon>
        <taxon>Multicrustacea</taxon>
        <taxon>Malacostraca</taxon>
        <taxon>Eumalacostraca</taxon>
        <taxon>Eucarida</taxon>
        <taxon>Decapoda</taxon>
        <taxon>Pleocyemata</taxon>
        <taxon>Anomura</taxon>
        <taxon>Galatheoidea</taxon>
        <taxon>Porcellanidae</taxon>
        <taxon>Petrolisthes</taxon>
    </lineage>
</organism>
<comment type="caution">
    <text evidence="6">The sequence shown here is derived from an EMBL/GenBank/DDBJ whole genome shotgun (WGS) entry which is preliminary data.</text>
</comment>
<dbReference type="Pfam" id="PF01145">
    <property type="entry name" value="Band_7"/>
    <property type="match status" value="1"/>
</dbReference>
<dbReference type="CDD" id="cd03399">
    <property type="entry name" value="SPFH_flotillin"/>
    <property type="match status" value="1"/>
</dbReference>
<dbReference type="GO" id="GO:2000049">
    <property type="term" value="P:positive regulation of cell-cell adhesion mediated by cadherin"/>
    <property type="evidence" value="ECO:0007669"/>
    <property type="project" value="TreeGrafter"/>
</dbReference>
<dbReference type="AlphaFoldDB" id="A0AAE1FJ93"/>
<evidence type="ECO:0000256" key="1">
    <source>
        <dbReference type="ARBA" id="ARBA00004370"/>
    </source>
</evidence>
<evidence type="ECO:0000259" key="5">
    <source>
        <dbReference type="SMART" id="SM00244"/>
    </source>
</evidence>
<dbReference type="PANTHER" id="PTHR13806:SF46">
    <property type="entry name" value="FLOTILLIN-1-RELATED"/>
    <property type="match status" value="1"/>
</dbReference>
<dbReference type="Gene3D" id="3.30.479.30">
    <property type="entry name" value="Band 7 domain"/>
    <property type="match status" value="1"/>
</dbReference>
<dbReference type="GO" id="GO:0016600">
    <property type="term" value="C:flotillin complex"/>
    <property type="evidence" value="ECO:0007669"/>
    <property type="project" value="TreeGrafter"/>
</dbReference>
<name>A0AAE1FJ93_PETCI</name>
<feature type="domain" description="Band 7" evidence="5">
    <location>
        <begin position="87"/>
        <end position="269"/>
    </location>
</feature>
<proteinExistence type="inferred from homology"/>
<comment type="subcellular location">
    <subcellularLocation>
        <location evidence="1">Membrane</location>
    </subcellularLocation>
</comment>
<keyword evidence="7" id="KW-1185">Reference proteome</keyword>
<evidence type="ECO:0000256" key="3">
    <source>
        <dbReference type="ARBA" id="ARBA00023136"/>
    </source>
</evidence>
<dbReference type="InterPro" id="IPR036013">
    <property type="entry name" value="Band_7/SPFH_dom_sf"/>
</dbReference>
<protein>
    <recommendedName>
        <fullName evidence="5">Band 7 domain-containing protein</fullName>
    </recommendedName>
</protein>
<evidence type="ECO:0000313" key="6">
    <source>
        <dbReference type="EMBL" id="KAK3873228.1"/>
    </source>
</evidence>
<dbReference type="GO" id="GO:0031410">
    <property type="term" value="C:cytoplasmic vesicle"/>
    <property type="evidence" value="ECO:0007669"/>
    <property type="project" value="TreeGrafter"/>
</dbReference>